<proteinExistence type="predicted"/>
<organism evidence="1 2">
    <name type="scientific">Tanacetum coccineum</name>
    <dbReference type="NCBI Taxonomy" id="301880"/>
    <lineage>
        <taxon>Eukaryota</taxon>
        <taxon>Viridiplantae</taxon>
        <taxon>Streptophyta</taxon>
        <taxon>Embryophyta</taxon>
        <taxon>Tracheophyta</taxon>
        <taxon>Spermatophyta</taxon>
        <taxon>Magnoliopsida</taxon>
        <taxon>eudicotyledons</taxon>
        <taxon>Gunneridae</taxon>
        <taxon>Pentapetalae</taxon>
        <taxon>asterids</taxon>
        <taxon>campanulids</taxon>
        <taxon>Asterales</taxon>
        <taxon>Asteraceae</taxon>
        <taxon>Asteroideae</taxon>
        <taxon>Anthemideae</taxon>
        <taxon>Anthemidinae</taxon>
        <taxon>Tanacetum</taxon>
    </lineage>
</organism>
<evidence type="ECO:0000313" key="1">
    <source>
        <dbReference type="EMBL" id="GJS88486.1"/>
    </source>
</evidence>
<dbReference type="Proteomes" id="UP001151760">
    <property type="component" value="Unassembled WGS sequence"/>
</dbReference>
<evidence type="ECO:0000313" key="2">
    <source>
        <dbReference type="Proteomes" id="UP001151760"/>
    </source>
</evidence>
<reference evidence="1" key="2">
    <citation type="submission" date="2022-01" db="EMBL/GenBank/DDBJ databases">
        <authorList>
            <person name="Yamashiro T."/>
            <person name="Shiraishi A."/>
            <person name="Satake H."/>
            <person name="Nakayama K."/>
        </authorList>
    </citation>
    <scope>NUCLEOTIDE SEQUENCE</scope>
</reference>
<accession>A0ABQ4ZGR4</accession>
<protein>
    <submittedName>
        <fullName evidence="1">Uncharacterized protein</fullName>
    </submittedName>
</protein>
<comment type="caution">
    <text evidence="1">The sequence shown here is derived from an EMBL/GenBank/DDBJ whole genome shotgun (WGS) entry which is preliminary data.</text>
</comment>
<reference evidence="1" key="1">
    <citation type="journal article" date="2022" name="Int. J. Mol. Sci.">
        <title>Draft Genome of Tanacetum Coccineum: Genomic Comparison of Closely Related Tanacetum-Family Plants.</title>
        <authorList>
            <person name="Yamashiro T."/>
            <person name="Shiraishi A."/>
            <person name="Nakayama K."/>
            <person name="Satake H."/>
        </authorList>
    </citation>
    <scope>NUCLEOTIDE SEQUENCE</scope>
</reference>
<dbReference type="EMBL" id="BQNB010011276">
    <property type="protein sequence ID" value="GJS88486.1"/>
    <property type="molecule type" value="Genomic_DNA"/>
</dbReference>
<name>A0ABQ4ZGR4_9ASTR</name>
<keyword evidence="2" id="KW-1185">Reference proteome</keyword>
<feature type="non-terminal residue" evidence="1">
    <location>
        <position position="1"/>
    </location>
</feature>
<sequence>EPDAPVINNVDELNEDECFDPGGGEINVEVDDSFTFVTWIFLLYLTYPEVSPLLSSTKNEDTILTMASLLRSGGMSSGWNF</sequence>
<gene>
    <name evidence="1" type="ORF">Tco_0771122</name>
</gene>